<dbReference type="RefSeq" id="WP_107664569.1">
    <property type="nucleotide sequence ID" value="NZ_PZKG01000068.1"/>
</dbReference>
<keyword evidence="4" id="KW-1185">Reference proteome</keyword>
<dbReference type="Gene3D" id="3.40.190.10">
    <property type="entry name" value="Periplasmic binding protein-like II"/>
    <property type="match status" value="2"/>
</dbReference>
<accession>A0A2T4JTF3</accession>
<protein>
    <recommendedName>
        <fullName evidence="5">ABC transporter substrate-binding protein</fullName>
    </recommendedName>
</protein>
<gene>
    <name evidence="3" type="ORF">C5F48_14235</name>
</gene>
<sequence length="379" mass="41944">MGVRAWGLAGILALAGTMAAAEDLRILTSYEAEVVEPVLEAFEARHPGVTVRHLNKNTNAALSELVSGNARGFDLFWASAPEAFEVLKQAGRLQGSHVDFAYSAVGWTWRAPFEGGPPQDWNDLLAPDYAGRIGMSHPMQSGTTHSLIETILQDRGWTAGWAWLLELSGQLNTISARSFGVLEGVEQGRFDIGLTIDFLALKRSGAGLVFRYGRPIIIIPARIAVLEGGANAEDAQTFVDFLLSSEGQRLLLRPDIRRIPVNPEIRAELAETLLPAVRAALQFSWSRYDPGLASRRYAGVNQLFESFIARDFLRRRDLWWRWRALPLDAPQRASVRAILTHMPVSEHQARTAVLDRETLIRWSRASSALLDRAEAGLAE</sequence>
<dbReference type="SUPFAM" id="SSF53850">
    <property type="entry name" value="Periplasmic binding protein-like II"/>
    <property type="match status" value="1"/>
</dbReference>
<dbReference type="Pfam" id="PF13531">
    <property type="entry name" value="SBP_bac_11"/>
    <property type="match status" value="1"/>
</dbReference>
<dbReference type="PANTHER" id="PTHR30006">
    <property type="entry name" value="THIAMINE-BINDING PERIPLASMIC PROTEIN-RELATED"/>
    <property type="match status" value="1"/>
</dbReference>
<reference evidence="3 4" key="1">
    <citation type="submission" date="2018-03" db="EMBL/GenBank/DDBJ databases">
        <title>Cereibacter changlensis.</title>
        <authorList>
            <person name="Meyer T.E."/>
            <person name="Miller S."/>
            <person name="Lodha T."/>
            <person name="Gandham S."/>
            <person name="Chintalapati S."/>
            <person name="Chintalapati V.R."/>
        </authorList>
    </citation>
    <scope>NUCLEOTIDE SEQUENCE [LARGE SCALE GENOMIC DNA]</scope>
    <source>
        <strain evidence="3 4">JA139</strain>
    </source>
</reference>
<feature type="chain" id="PRO_5015698616" description="ABC transporter substrate-binding protein" evidence="2">
    <location>
        <begin position="21"/>
        <end position="379"/>
    </location>
</feature>
<dbReference type="Proteomes" id="UP000241010">
    <property type="component" value="Unassembled WGS sequence"/>
</dbReference>
<feature type="signal peptide" evidence="2">
    <location>
        <begin position="1"/>
        <end position="20"/>
    </location>
</feature>
<evidence type="ECO:0000256" key="2">
    <source>
        <dbReference type="SAM" id="SignalP"/>
    </source>
</evidence>
<evidence type="ECO:0008006" key="5">
    <source>
        <dbReference type="Google" id="ProtNLM"/>
    </source>
</evidence>
<evidence type="ECO:0000313" key="4">
    <source>
        <dbReference type="Proteomes" id="UP000241010"/>
    </source>
</evidence>
<comment type="caution">
    <text evidence="3">The sequence shown here is derived from an EMBL/GenBank/DDBJ whole genome shotgun (WGS) entry which is preliminary data.</text>
</comment>
<proteinExistence type="predicted"/>
<dbReference type="GO" id="GO:0030288">
    <property type="term" value="C:outer membrane-bounded periplasmic space"/>
    <property type="evidence" value="ECO:0007669"/>
    <property type="project" value="TreeGrafter"/>
</dbReference>
<dbReference type="PANTHER" id="PTHR30006:SF25">
    <property type="entry name" value="PHOSPHOGLYCERATE TRANSPORT REGULATORY PROTEIN PGTC"/>
    <property type="match status" value="1"/>
</dbReference>
<dbReference type="OrthoDB" id="9766989at2"/>
<keyword evidence="1 2" id="KW-0732">Signal</keyword>
<dbReference type="AlphaFoldDB" id="A0A2T4JTF3"/>
<organism evidence="3 4">
    <name type="scientific">Cereibacter changlensis JA139</name>
    <dbReference type="NCBI Taxonomy" id="1188249"/>
    <lineage>
        <taxon>Bacteria</taxon>
        <taxon>Pseudomonadati</taxon>
        <taxon>Pseudomonadota</taxon>
        <taxon>Alphaproteobacteria</taxon>
        <taxon>Rhodobacterales</taxon>
        <taxon>Paracoccaceae</taxon>
        <taxon>Cereibacter</taxon>
    </lineage>
</organism>
<name>A0A2T4JTF3_9RHOB</name>
<evidence type="ECO:0000256" key="1">
    <source>
        <dbReference type="ARBA" id="ARBA00022729"/>
    </source>
</evidence>
<evidence type="ECO:0000313" key="3">
    <source>
        <dbReference type="EMBL" id="PTE21053.1"/>
    </source>
</evidence>
<dbReference type="EMBL" id="PZKG01000068">
    <property type="protein sequence ID" value="PTE21053.1"/>
    <property type="molecule type" value="Genomic_DNA"/>
</dbReference>